<dbReference type="NCBIfam" id="TIGR02135">
    <property type="entry name" value="phoU_full"/>
    <property type="match status" value="1"/>
</dbReference>
<dbReference type="OrthoDB" id="9814256at2"/>
<dbReference type="GO" id="GO:0006817">
    <property type="term" value="P:phosphate ion transport"/>
    <property type="evidence" value="ECO:0007669"/>
    <property type="project" value="UniProtKB-KW"/>
</dbReference>
<dbReference type="PIRSF" id="PIRSF003107">
    <property type="entry name" value="PhoU"/>
    <property type="match status" value="1"/>
</dbReference>
<dbReference type="Gene3D" id="1.20.58.220">
    <property type="entry name" value="Phosphate transport system protein phou homolog 2, domain 2"/>
    <property type="match status" value="2"/>
</dbReference>
<reference evidence="10" key="1">
    <citation type="submission" date="2016-10" db="EMBL/GenBank/DDBJ databases">
        <authorList>
            <person name="Varghese N."/>
            <person name="Submissions S."/>
        </authorList>
    </citation>
    <scope>NUCLEOTIDE SEQUENCE [LARGE SCALE GENOMIC DNA]</scope>
    <source>
        <strain evidence="10">DSM 20403</strain>
    </source>
</reference>
<evidence type="ECO:0000313" key="9">
    <source>
        <dbReference type="EMBL" id="SFG28863.1"/>
    </source>
</evidence>
<dbReference type="InterPro" id="IPR028366">
    <property type="entry name" value="PhoU"/>
</dbReference>
<dbReference type="InterPro" id="IPR026022">
    <property type="entry name" value="PhoU_dom"/>
</dbReference>
<dbReference type="EMBL" id="FOPI01000009">
    <property type="protein sequence ID" value="SFG28863.1"/>
    <property type="molecule type" value="Genomic_DNA"/>
</dbReference>
<proteinExistence type="inferred from homology"/>
<comment type="subcellular location">
    <subcellularLocation>
        <location evidence="1 7">Cytoplasm</location>
    </subcellularLocation>
</comment>
<comment type="subunit">
    <text evidence="3 7">Homodimer.</text>
</comment>
<dbReference type="PANTHER" id="PTHR42930">
    <property type="entry name" value="PHOSPHATE-SPECIFIC TRANSPORT SYSTEM ACCESSORY PROTEIN PHOU"/>
    <property type="match status" value="1"/>
</dbReference>
<evidence type="ECO:0000256" key="4">
    <source>
        <dbReference type="ARBA" id="ARBA00022448"/>
    </source>
</evidence>
<keyword evidence="4 7" id="KW-0813">Transport</keyword>
<evidence type="ECO:0000256" key="3">
    <source>
        <dbReference type="ARBA" id="ARBA00011738"/>
    </source>
</evidence>
<dbReference type="InterPro" id="IPR038078">
    <property type="entry name" value="PhoU-like_sf"/>
</dbReference>
<dbReference type="FunFam" id="1.20.58.220:FF:000004">
    <property type="entry name" value="Phosphate-specific transport system accessory protein PhoU"/>
    <property type="match status" value="1"/>
</dbReference>
<dbReference type="Pfam" id="PF01895">
    <property type="entry name" value="PhoU"/>
    <property type="match status" value="2"/>
</dbReference>
<protein>
    <recommendedName>
        <fullName evidence="7">Phosphate-specific transport system accessory protein PhoU</fullName>
    </recommendedName>
</protein>
<dbReference type="GeneID" id="29801981"/>
<name>A0A1I2QMJ1_9LACO</name>
<feature type="domain" description="PhoU" evidence="8">
    <location>
        <begin position="119"/>
        <end position="204"/>
    </location>
</feature>
<evidence type="ECO:0000259" key="8">
    <source>
        <dbReference type="Pfam" id="PF01895"/>
    </source>
</evidence>
<dbReference type="Proteomes" id="UP000182635">
    <property type="component" value="Unassembled WGS sequence"/>
</dbReference>
<comment type="function">
    <text evidence="7">Plays a role in the regulation of phosphate uptake.</text>
</comment>
<dbReference type="SUPFAM" id="SSF109755">
    <property type="entry name" value="PhoU-like"/>
    <property type="match status" value="1"/>
</dbReference>
<sequence length="220" mass="24922">MRHIDTQIMALRQEFITMGLEVLEAVKKTVTAFEEGNEKLAQEVIDHDEVINGKETHLEKKSAQVIALQQPVTMDLREIISILKASADLERLADHAVNISETVLDLKLHERNEQIDELLTRMGENVAKMLQDILDAYTEVDDGHAVEIAERDATNDEIYSKVNTLSVKLLQTSPENTGEGIDYLKIANRLERIGDYITNIAEWIVYTKRGKIVELGKKDI</sequence>
<organism evidence="9 10">
    <name type="scientific">Ligilactobacillus ruminis DSM 20403 = NBRC 102161</name>
    <dbReference type="NCBI Taxonomy" id="1423798"/>
    <lineage>
        <taxon>Bacteria</taxon>
        <taxon>Bacillati</taxon>
        <taxon>Bacillota</taxon>
        <taxon>Bacilli</taxon>
        <taxon>Lactobacillales</taxon>
        <taxon>Lactobacillaceae</taxon>
        <taxon>Ligilactobacillus</taxon>
    </lineage>
</organism>
<accession>A0A1I2QMJ1</accession>
<evidence type="ECO:0000256" key="1">
    <source>
        <dbReference type="ARBA" id="ARBA00004496"/>
    </source>
</evidence>
<evidence type="ECO:0000313" key="10">
    <source>
        <dbReference type="Proteomes" id="UP000182635"/>
    </source>
</evidence>
<dbReference type="GO" id="GO:0030643">
    <property type="term" value="P:intracellular phosphate ion homeostasis"/>
    <property type="evidence" value="ECO:0007669"/>
    <property type="project" value="InterPro"/>
</dbReference>
<feature type="domain" description="PhoU" evidence="8">
    <location>
        <begin position="17"/>
        <end position="103"/>
    </location>
</feature>
<comment type="similarity">
    <text evidence="2 7">Belongs to the PhoU family.</text>
</comment>
<dbReference type="PANTHER" id="PTHR42930:SF3">
    <property type="entry name" value="PHOSPHATE-SPECIFIC TRANSPORT SYSTEM ACCESSORY PROTEIN PHOU"/>
    <property type="match status" value="1"/>
</dbReference>
<evidence type="ECO:0000256" key="2">
    <source>
        <dbReference type="ARBA" id="ARBA00008107"/>
    </source>
</evidence>
<evidence type="ECO:0000256" key="5">
    <source>
        <dbReference type="ARBA" id="ARBA00022490"/>
    </source>
</evidence>
<dbReference type="AlphaFoldDB" id="A0A1I2QMJ1"/>
<evidence type="ECO:0000256" key="7">
    <source>
        <dbReference type="PIRNR" id="PIRNR003107"/>
    </source>
</evidence>
<evidence type="ECO:0000256" key="6">
    <source>
        <dbReference type="ARBA" id="ARBA00022592"/>
    </source>
</evidence>
<dbReference type="GO" id="GO:0005737">
    <property type="term" value="C:cytoplasm"/>
    <property type="evidence" value="ECO:0007669"/>
    <property type="project" value="UniProtKB-SubCell"/>
</dbReference>
<gene>
    <name evidence="9" type="ORF">SAMN02910432_00716</name>
</gene>
<dbReference type="RefSeq" id="WP_014073919.1">
    <property type="nucleotide sequence ID" value="NZ_AYYL01000015.1"/>
</dbReference>
<dbReference type="GO" id="GO:0045936">
    <property type="term" value="P:negative regulation of phosphate metabolic process"/>
    <property type="evidence" value="ECO:0007669"/>
    <property type="project" value="InterPro"/>
</dbReference>
<keyword evidence="5 7" id="KW-0963">Cytoplasm</keyword>
<keyword evidence="6 7" id="KW-0592">Phosphate transport</keyword>